<feature type="compositionally biased region" description="Low complexity" evidence="2">
    <location>
        <begin position="397"/>
        <end position="412"/>
    </location>
</feature>
<dbReference type="PROSITE" id="PS50238">
    <property type="entry name" value="RHOGAP"/>
    <property type="match status" value="1"/>
</dbReference>
<sequence>MRRISYLRATNNENDYHCDSSTIASSSATVTEAATAAAAVAAAAGAATKCTTDIVSAKAMPVQIEEQTDPIYDVVVGSGSTVSDHQESIEALENLTLQANTGGNSRRASVTSDIRHSIHIDSIIPSMDVNGKLDTKDMTTEMELFETEMEIKSSCINGKRISEYRSWRQVKIEIKGDILKIYPSRHTKSESNVIELDIRNFKIFDESVDKKKYIFRMQSKPSPLASLGNELNLDDPTDKFNFTSTATVSSIALPTEAQQQSSPHTEILFKTKSGSEMKRIFGLLQWKNSLIYDDSDLQGKQTAEPQKKAATASVPTTTICDDNVQQQPQLQTHQHLQPEASPLNLLARSELEGTDSISPVMKTRKSSSHKNIPDKDLGSPKAKNWKDLLFRRGGGSSSSNSADLSPSNLSSSTRTTGSIGVPLKCCPMSKNNEFVPILVEVCTNIVETKGLGVVGIYRIPGNKAAISELSDQVNKADFSWDRCNTDVRWEDVNVVSSLLKLFIRSLPDALLPSSFYNNFIDADKKIGLERLTELKNLLELLPRHSNETMKHLFCHLNRVSKNCDVNLMEPKNLAIIFGPSIIRTPNDTLDIAVKDMKHQCRIVELLLTHYDYFFENGDIPHLEDVCGNNTPATSTSSSGTGVTVLQQQENQTNILLHNISKIERMTEREASATTRTSRFIPQLRKRAQNKRSSETYSGDSALVSDKSKSFYTTSTTTTTTNPRHSPFITNITPTPLTTFTKNTLKNICKSTPNISIIAHRPHLHVKSKKTIIGGEAISTTSSSSCQEKRKAVPTIYDIGVTLRLHLQSLDYIKSASATTASSSSSSSTTISTSKTTKKKERGFLSHGIRTHHRKASLDEKDSGSGSGSSITKEQRSSVDISILLTDDESSNSRISDTGSMSLGVITDTLDSKLSKLRSGSESNDENGSPDFPKNRRHTLGQPLHLHSENIPYADESPERLFHFCPLENVTGNNLMLSRSCTAANTLVLGPKTANDYEKEKDCASTVSTGPSSLTTTYKSSHKLQHSATAPINSSIGSASGLTSLPTTVSTPATTNVVLGLKTSAGHASTARHLYATSKNLRFSSSVYEQCCSEDDSEGSTTSDPKEALVLASPSLLLKNKKRRDHRLFRSASFNCRNYSPRYGGGGGGGGGGGCSTPSTGLTKDEKTDMNLTKKRQIQNKQNRSIKRRHTVGGPHDYSGGGGTPNNCNHHCKHNGSASTKTTATTTTVLRRMPLSSANGNIANNNHNNNNAHHTDGSSSSSGSSNNGNNSSNNAATVNMGNVSTGEHVLEVGIRIKNINRNRF</sequence>
<feature type="compositionally biased region" description="Gly residues" evidence="2">
    <location>
        <begin position="1145"/>
        <end position="1154"/>
    </location>
</feature>
<dbReference type="GO" id="GO:0005096">
    <property type="term" value="F:GTPase activator activity"/>
    <property type="evidence" value="ECO:0007669"/>
    <property type="project" value="UniProtKB-KW"/>
</dbReference>
<feature type="compositionally biased region" description="Basic residues" evidence="2">
    <location>
        <begin position="1172"/>
        <end position="1190"/>
    </location>
</feature>
<dbReference type="Pfam" id="PF00620">
    <property type="entry name" value="RhoGAP"/>
    <property type="match status" value="1"/>
</dbReference>
<evidence type="ECO:0000259" key="3">
    <source>
        <dbReference type="PROSITE" id="PS50238"/>
    </source>
</evidence>
<reference evidence="5" key="1">
    <citation type="submission" date="2014-03" db="EMBL/GenBank/DDBJ databases">
        <authorList>
            <person name="Aksoy S."/>
            <person name="Warren W."/>
            <person name="Wilson R.K."/>
        </authorList>
    </citation>
    <scope>NUCLEOTIDE SEQUENCE [LARGE SCALE GENOMIC DNA]</scope>
    <source>
        <strain evidence="5">IAEA</strain>
    </source>
</reference>
<dbReference type="STRING" id="7398.A0A1B0AK65"/>
<organism evidence="4 5">
    <name type="scientific">Glossina pallidipes</name>
    <name type="common">Tsetse fly</name>
    <dbReference type="NCBI Taxonomy" id="7398"/>
    <lineage>
        <taxon>Eukaryota</taxon>
        <taxon>Metazoa</taxon>
        <taxon>Ecdysozoa</taxon>
        <taxon>Arthropoda</taxon>
        <taxon>Hexapoda</taxon>
        <taxon>Insecta</taxon>
        <taxon>Pterygota</taxon>
        <taxon>Neoptera</taxon>
        <taxon>Endopterygota</taxon>
        <taxon>Diptera</taxon>
        <taxon>Brachycera</taxon>
        <taxon>Muscomorpha</taxon>
        <taxon>Hippoboscoidea</taxon>
        <taxon>Glossinidae</taxon>
        <taxon>Glossina</taxon>
    </lineage>
</organism>
<dbReference type="SMART" id="SM00324">
    <property type="entry name" value="RhoGAP"/>
    <property type="match status" value="1"/>
</dbReference>
<dbReference type="SUPFAM" id="SSF48350">
    <property type="entry name" value="GTPase activation domain, GAP"/>
    <property type="match status" value="1"/>
</dbReference>
<dbReference type="GO" id="GO:0005737">
    <property type="term" value="C:cytoplasm"/>
    <property type="evidence" value="ECO:0007669"/>
    <property type="project" value="TreeGrafter"/>
</dbReference>
<dbReference type="FunFam" id="1.10.555.10:FF:000058">
    <property type="entry name" value="GTPase-activating protein pac-1"/>
    <property type="match status" value="1"/>
</dbReference>
<evidence type="ECO:0000313" key="5">
    <source>
        <dbReference type="Proteomes" id="UP000092445"/>
    </source>
</evidence>
<dbReference type="PANTHER" id="PTHR23176">
    <property type="entry name" value="RHO/RAC/CDC GTPASE-ACTIVATING PROTEIN"/>
    <property type="match status" value="1"/>
</dbReference>
<dbReference type="PANTHER" id="PTHR23176:SF0">
    <property type="entry name" value="RHO GTPASE ACTIVATING PROTEIN AT 19D, ISOFORM D"/>
    <property type="match status" value="1"/>
</dbReference>
<dbReference type="VEuPathDB" id="VectorBase:GPAI048413"/>
<feature type="region of interest" description="Disordered" evidence="2">
    <location>
        <begin position="712"/>
        <end position="732"/>
    </location>
</feature>
<feature type="region of interest" description="Disordered" evidence="2">
    <location>
        <begin position="1236"/>
        <end position="1280"/>
    </location>
</feature>
<feature type="region of interest" description="Disordered" evidence="2">
    <location>
        <begin position="915"/>
        <end position="938"/>
    </location>
</feature>
<dbReference type="GO" id="GO:0007165">
    <property type="term" value="P:signal transduction"/>
    <property type="evidence" value="ECO:0007669"/>
    <property type="project" value="InterPro"/>
</dbReference>
<dbReference type="InterPro" id="IPR000198">
    <property type="entry name" value="RhoGAP_dom"/>
</dbReference>
<feature type="compositionally biased region" description="Low complexity" evidence="2">
    <location>
        <begin position="1237"/>
        <end position="1273"/>
    </location>
</feature>
<keyword evidence="1" id="KW-0343">GTPase activation</keyword>
<accession>A0A1B0AK65</accession>
<feature type="region of interest" description="Disordered" evidence="2">
    <location>
        <begin position="1145"/>
        <end position="1224"/>
    </location>
</feature>
<keyword evidence="5" id="KW-1185">Reference proteome</keyword>
<feature type="compositionally biased region" description="Low complexity" evidence="2">
    <location>
        <begin position="819"/>
        <end position="834"/>
    </location>
</feature>
<feature type="region of interest" description="Disordered" evidence="2">
    <location>
        <begin position="819"/>
        <end position="874"/>
    </location>
</feature>
<evidence type="ECO:0000256" key="1">
    <source>
        <dbReference type="ARBA" id="ARBA00022468"/>
    </source>
</evidence>
<dbReference type="Gene3D" id="1.10.555.10">
    <property type="entry name" value="Rho GTPase activation protein"/>
    <property type="match status" value="1"/>
</dbReference>
<feature type="compositionally biased region" description="Basic and acidic residues" evidence="2">
    <location>
        <begin position="371"/>
        <end position="390"/>
    </location>
</feature>
<feature type="domain" description="Rho-GAP" evidence="3">
    <location>
        <begin position="421"/>
        <end position="614"/>
    </location>
</feature>
<name>A0A1B0AK65_GLOPL</name>
<dbReference type="InterPro" id="IPR050729">
    <property type="entry name" value="Rho-GAP"/>
</dbReference>
<feature type="region of interest" description="Disordered" evidence="2">
    <location>
        <begin position="354"/>
        <end position="416"/>
    </location>
</feature>
<evidence type="ECO:0000313" key="4">
    <source>
        <dbReference type="EnsemblMetazoa" id="GPAI048413-PA"/>
    </source>
</evidence>
<protein>
    <recommendedName>
        <fullName evidence="3">Rho-GAP domain-containing protein</fullName>
    </recommendedName>
</protein>
<proteinExistence type="predicted"/>
<dbReference type="Proteomes" id="UP000092445">
    <property type="component" value="Unassembled WGS sequence"/>
</dbReference>
<dbReference type="EnsemblMetazoa" id="GPAI048413-RA">
    <property type="protein sequence ID" value="GPAI048413-PA"/>
    <property type="gene ID" value="GPAI048413"/>
</dbReference>
<feature type="region of interest" description="Disordered" evidence="2">
    <location>
        <begin position="667"/>
        <end position="700"/>
    </location>
</feature>
<reference evidence="4" key="2">
    <citation type="submission" date="2020-05" db="UniProtKB">
        <authorList>
            <consortium name="EnsemblMetazoa"/>
        </authorList>
    </citation>
    <scope>IDENTIFICATION</scope>
    <source>
        <strain evidence="4">IAEA</strain>
    </source>
</reference>
<evidence type="ECO:0000256" key="2">
    <source>
        <dbReference type="SAM" id="MobiDB-lite"/>
    </source>
</evidence>
<dbReference type="InterPro" id="IPR008936">
    <property type="entry name" value="Rho_GTPase_activation_prot"/>
</dbReference>